<keyword evidence="2" id="KW-1185">Reference proteome</keyword>
<sequence>MSDLESNSPTKRYSDLFSSSRSRSLQNMEFESTNIAEEDNNNNHGWQKVTYAKKRKNQVPPPPPLANGSTVASNSSVFTAIEKKSEERRKIIEAQRLAIDDPAPPVRSSKKKNYSDYEDSDEEVVENSAAVTDDVDLKKKKPKKVKKPKVTIAEAAAKIDADELASFLLDVTTTFEAQQDIQLMKFADYFGRAFSSVSASQFPWVKLFRESPVAKVADNPVSHISEAVYKTSVDWINKRSMEALSSFLLWSLDNVLTDLVSQLGGPKGSKKGAQKTSSKSQVGLFVVLAMVLRRKPDALITILPTLNETPKYHGQDKLPLIVWMVTQASQGDLAVGLYLWSHLILPIVGTKSGSNPQTRDLILQLVERILSAPKAQTILVNGAVRKGERLLPPSALDLLLRTTFPSSSARFKATERFEAVYPTLKKVALVGSPGSKAMKQVYQQVMTISLKASGEGIPELSNEASNIFIWCLTQNPDCCKQWDMVYLDNLEASIIILRRLNEQWKELSLKQSFLEALTETLRSLKRKNEKAMTEGDESGDQALYKEADKYCKVLLGRLTRGWGCIKATVFLIVAFGVGAAFLTPTTLESLDWNRLSEVINIQKFV</sequence>
<reference evidence="2" key="1">
    <citation type="journal article" date="2022" name="Mol. Ecol. Resour.">
        <title>The genomes of chicory, endive, great burdock and yacon provide insights into Asteraceae palaeo-polyploidization history and plant inulin production.</title>
        <authorList>
            <person name="Fan W."/>
            <person name="Wang S."/>
            <person name="Wang H."/>
            <person name="Wang A."/>
            <person name="Jiang F."/>
            <person name="Liu H."/>
            <person name="Zhao H."/>
            <person name="Xu D."/>
            <person name="Zhang Y."/>
        </authorList>
    </citation>
    <scope>NUCLEOTIDE SEQUENCE [LARGE SCALE GENOMIC DNA]</scope>
    <source>
        <strain evidence="2">cv. Yunnan</strain>
    </source>
</reference>
<accession>A0ACB9DDB7</accession>
<evidence type="ECO:0000313" key="2">
    <source>
        <dbReference type="Proteomes" id="UP001056120"/>
    </source>
</evidence>
<protein>
    <submittedName>
        <fullName evidence="1">Uncharacterized protein</fullName>
    </submittedName>
</protein>
<gene>
    <name evidence="1" type="ORF">L1987_57457</name>
</gene>
<comment type="caution">
    <text evidence="1">The sequence shown here is derived from an EMBL/GenBank/DDBJ whole genome shotgun (WGS) entry which is preliminary data.</text>
</comment>
<dbReference type="Proteomes" id="UP001056120">
    <property type="component" value="Linkage Group LG19"/>
</dbReference>
<reference evidence="1 2" key="2">
    <citation type="journal article" date="2022" name="Mol. Ecol. Resour.">
        <title>The genomes of chicory, endive, great burdock and yacon provide insights into Asteraceae paleo-polyploidization history and plant inulin production.</title>
        <authorList>
            <person name="Fan W."/>
            <person name="Wang S."/>
            <person name="Wang H."/>
            <person name="Wang A."/>
            <person name="Jiang F."/>
            <person name="Liu H."/>
            <person name="Zhao H."/>
            <person name="Xu D."/>
            <person name="Zhang Y."/>
        </authorList>
    </citation>
    <scope>NUCLEOTIDE SEQUENCE [LARGE SCALE GENOMIC DNA]</scope>
    <source>
        <strain evidence="2">cv. Yunnan</strain>
        <tissue evidence="1">Leaves</tissue>
    </source>
</reference>
<dbReference type="EMBL" id="CM042036">
    <property type="protein sequence ID" value="KAI3744378.1"/>
    <property type="molecule type" value="Genomic_DNA"/>
</dbReference>
<proteinExistence type="predicted"/>
<name>A0ACB9DDB7_9ASTR</name>
<organism evidence="1 2">
    <name type="scientific">Smallanthus sonchifolius</name>
    <dbReference type="NCBI Taxonomy" id="185202"/>
    <lineage>
        <taxon>Eukaryota</taxon>
        <taxon>Viridiplantae</taxon>
        <taxon>Streptophyta</taxon>
        <taxon>Embryophyta</taxon>
        <taxon>Tracheophyta</taxon>
        <taxon>Spermatophyta</taxon>
        <taxon>Magnoliopsida</taxon>
        <taxon>eudicotyledons</taxon>
        <taxon>Gunneridae</taxon>
        <taxon>Pentapetalae</taxon>
        <taxon>asterids</taxon>
        <taxon>campanulids</taxon>
        <taxon>Asterales</taxon>
        <taxon>Asteraceae</taxon>
        <taxon>Asteroideae</taxon>
        <taxon>Heliantheae alliance</taxon>
        <taxon>Millerieae</taxon>
        <taxon>Smallanthus</taxon>
    </lineage>
</organism>
<evidence type="ECO:0000313" key="1">
    <source>
        <dbReference type="EMBL" id="KAI3744378.1"/>
    </source>
</evidence>